<dbReference type="Pfam" id="PF22653">
    <property type="entry name" value="DUF7007"/>
    <property type="match status" value="1"/>
</dbReference>
<keyword evidence="3" id="KW-1185">Reference proteome</keyword>
<accession>A0A9X1NLI1</accession>
<comment type="caution">
    <text evidence="2">The sequence shown here is derived from an EMBL/GenBank/DDBJ whole genome shotgun (WGS) entry which is preliminary data.</text>
</comment>
<reference evidence="2" key="1">
    <citation type="submission" date="2021-11" db="EMBL/GenBank/DDBJ databases">
        <title>Streptomyces corallinus and Kineosporia corallina sp. nov., two new coral-derived marine actinobacteria.</title>
        <authorList>
            <person name="Buangrab K."/>
            <person name="Sutthacheep M."/>
            <person name="Yeemin T."/>
            <person name="Harunari E."/>
            <person name="Igarashi Y."/>
            <person name="Sripreechasak P."/>
            <person name="Kanchanasin P."/>
            <person name="Tanasupawat S."/>
            <person name="Phongsopitanun W."/>
        </authorList>
    </citation>
    <scope>NUCLEOTIDE SEQUENCE</scope>
    <source>
        <strain evidence="2">JCM 31032</strain>
    </source>
</reference>
<evidence type="ECO:0000313" key="2">
    <source>
        <dbReference type="EMBL" id="MCD5316530.1"/>
    </source>
</evidence>
<gene>
    <name evidence="2" type="ORF">LR394_37100</name>
</gene>
<dbReference type="AlphaFoldDB" id="A0A9X1NLI1"/>
<evidence type="ECO:0000313" key="3">
    <source>
        <dbReference type="Proteomes" id="UP001138997"/>
    </source>
</evidence>
<dbReference type="EMBL" id="JAJOMB010000031">
    <property type="protein sequence ID" value="MCD5316530.1"/>
    <property type="molecule type" value="Genomic_DNA"/>
</dbReference>
<name>A0A9X1NLI1_9ACTN</name>
<dbReference type="InterPro" id="IPR054276">
    <property type="entry name" value="DUF7007"/>
</dbReference>
<organism evidence="2 3">
    <name type="scientific">Kineosporia babensis</name>
    <dbReference type="NCBI Taxonomy" id="499548"/>
    <lineage>
        <taxon>Bacteria</taxon>
        <taxon>Bacillati</taxon>
        <taxon>Actinomycetota</taxon>
        <taxon>Actinomycetes</taxon>
        <taxon>Kineosporiales</taxon>
        <taxon>Kineosporiaceae</taxon>
        <taxon>Kineosporia</taxon>
    </lineage>
</organism>
<dbReference type="RefSeq" id="WP_231449382.1">
    <property type="nucleotide sequence ID" value="NZ_JAJOMB010000031.1"/>
</dbReference>
<dbReference type="Proteomes" id="UP001138997">
    <property type="component" value="Unassembled WGS sequence"/>
</dbReference>
<protein>
    <recommendedName>
        <fullName evidence="1">DUF7007 domain-containing protein</fullName>
    </recommendedName>
</protein>
<sequence>MSRPSTLTPAWSPWGSIQESEELGEDGILLVRTATSKGYFIPGQANDKVYPAWRVRTGWYGQGERDGHWAIVVITFPELFPRRTVEAAHALQRQARPSEYRTAVAEGQIQAENPGADVVADLPAAVEQALTSVTAAPQLPTRRLPQLAPASAPSTGPAKLATASAAVAVRRTPIGPRKAGRIATQVWGEWHDSVPTGFVGVQAAPDADPNDLTWHLIPVGEYNTRPGFRFTVDPERHRAWPEHP</sequence>
<evidence type="ECO:0000259" key="1">
    <source>
        <dbReference type="Pfam" id="PF22653"/>
    </source>
</evidence>
<feature type="domain" description="DUF7007" evidence="1">
    <location>
        <begin position="9"/>
        <end position="106"/>
    </location>
</feature>
<proteinExistence type="predicted"/>